<sequence length="305" mass="34589">MGCLLVQEGDAGVKKAIYYLSKKMVGCEERYTPLEKTRWVLVSASKKLRQYMLAYSVRLISRMDPTKYLFEKPVLNHKLAHWLLLLAEFDLQYVTRKSVKGCAVAKFLVDHPIDGPEDADFTFPDEDVLTMVEEVWMLYFDGAANQKGFGIGVLLITLAGAYIPLAFKLNFDVTINQTEYKACIVGMEAAIALGAEKIEVIGDSNLVVSQANGDWKVHEEKLKPYHQDLEKLIPHFNKVTFTHIARLKNQFADAFTTLALMIELPTCVKLWPIMIEHRDLPAYEYVNAIVLTPPKRGIAIQIDYV</sequence>
<organism evidence="1 2">
    <name type="scientific">Rhododendron molle</name>
    <name type="common">Chinese azalea</name>
    <name type="synonym">Azalea mollis</name>
    <dbReference type="NCBI Taxonomy" id="49168"/>
    <lineage>
        <taxon>Eukaryota</taxon>
        <taxon>Viridiplantae</taxon>
        <taxon>Streptophyta</taxon>
        <taxon>Embryophyta</taxon>
        <taxon>Tracheophyta</taxon>
        <taxon>Spermatophyta</taxon>
        <taxon>Magnoliopsida</taxon>
        <taxon>eudicotyledons</taxon>
        <taxon>Gunneridae</taxon>
        <taxon>Pentapetalae</taxon>
        <taxon>asterids</taxon>
        <taxon>Ericales</taxon>
        <taxon>Ericaceae</taxon>
        <taxon>Ericoideae</taxon>
        <taxon>Rhodoreae</taxon>
        <taxon>Rhododendron</taxon>
    </lineage>
</organism>
<evidence type="ECO:0000313" key="1">
    <source>
        <dbReference type="EMBL" id="KAI8550576.1"/>
    </source>
</evidence>
<name>A0ACC0NC52_RHOML</name>
<accession>A0ACC0NC52</accession>
<comment type="caution">
    <text evidence="1">The sequence shown here is derived from an EMBL/GenBank/DDBJ whole genome shotgun (WGS) entry which is preliminary data.</text>
</comment>
<gene>
    <name evidence="1" type="ORF">RHMOL_Rhmol06G0117900</name>
</gene>
<dbReference type="Proteomes" id="UP001062846">
    <property type="component" value="Chromosome 6"/>
</dbReference>
<reference evidence="1" key="1">
    <citation type="submission" date="2022-02" db="EMBL/GenBank/DDBJ databases">
        <title>Plant Genome Project.</title>
        <authorList>
            <person name="Zhang R.-G."/>
        </authorList>
    </citation>
    <scope>NUCLEOTIDE SEQUENCE</scope>
    <source>
        <strain evidence="1">AT1</strain>
    </source>
</reference>
<proteinExistence type="predicted"/>
<dbReference type="EMBL" id="CM046393">
    <property type="protein sequence ID" value="KAI8550576.1"/>
    <property type="molecule type" value="Genomic_DNA"/>
</dbReference>
<protein>
    <submittedName>
        <fullName evidence="1">Uncharacterized protein</fullName>
    </submittedName>
</protein>
<evidence type="ECO:0000313" key="2">
    <source>
        <dbReference type="Proteomes" id="UP001062846"/>
    </source>
</evidence>
<keyword evidence="2" id="KW-1185">Reference proteome</keyword>